<dbReference type="GeneID" id="108006067"/>
<evidence type="ECO:0000313" key="2">
    <source>
        <dbReference type="Proteomes" id="UP001652628"/>
    </source>
</evidence>
<dbReference type="AlphaFoldDB" id="A0AB39YZM2"/>
<protein>
    <recommendedName>
        <fullName evidence="4">Secreted protein</fullName>
    </recommendedName>
</protein>
<evidence type="ECO:0008006" key="4">
    <source>
        <dbReference type="Google" id="ProtNLM"/>
    </source>
</evidence>
<name>A0AB39YZM2_DROSZ</name>
<organism evidence="2 3">
    <name type="scientific">Drosophila suzukii</name>
    <name type="common">Spotted-wing drosophila fruit fly</name>
    <dbReference type="NCBI Taxonomy" id="28584"/>
    <lineage>
        <taxon>Eukaryota</taxon>
        <taxon>Metazoa</taxon>
        <taxon>Ecdysozoa</taxon>
        <taxon>Arthropoda</taxon>
        <taxon>Hexapoda</taxon>
        <taxon>Insecta</taxon>
        <taxon>Pterygota</taxon>
        <taxon>Neoptera</taxon>
        <taxon>Endopterygota</taxon>
        <taxon>Diptera</taxon>
        <taxon>Brachycera</taxon>
        <taxon>Muscomorpha</taxon>
        <taxon>Ephydroidea</taxon>
        <taxon>Drosophilidae</taxon>
        <taxon>Drosophila</taxon>
        <taxon>Sophophora</taxon>
    </lineage>
</organism>
<feature type="chain" id="PRO_5047512213" description="Secreted protein" evidence="1">
    <location>
        <begin position="19"/>
        <end position="247"/>
    </location>
</feature>
<keyword evidence="1" id="KW-0732">Signal</keyword>
<dbReference type="RefSeq" id="XP_016925004.2">
    <property type="nucleotide sequence ID" value="XM_017069515.3"/>
</dbReference>
<keyword evidence="2" id="KW-1185">Reference proteome</keyword>
<feature type="signal peptide" evidence="1">
    <location>
        <begin position="1"/>
        <end position="18"/>
    </location>
</feature>
<proteinExistence type="predicted"/>
<dbReference type="PROSITE" id="PS50096">
    <property type="entry name" value="IQ"/>
    <property type="match status" value="1"/>
</dbReference>
<reference evidence="3" key="1">
    <citation type="submission" date="2025-08" db="UniProtKB">
        <authorList>
            <consortium name="RefSeq"/>
        </authorList>
    </citation>
    <scope>IDENTIFICATION</scope>
</reference>
<dbReference type="Proteomes" id="UP001652628">
    <property type="component" value="Chromosome 2L"/>
</dbReference>
<evidence type="ECO:0000313" key="3">
    <source>
        <dbReference type="RefSeq" id="XP_016925004.2"/>
    </source>
</evidence>
<gene>
    <name evidence="3" type="primary">LOC108006067</name>
</gene>
<sequence length="247" mass="29115">MISKLIFIFPLLFVKAEATLGTQVISYDNKRMLQLIEDFNGTVSEQLYLVSATWGKLKADYPRDVAKIEDLEETLLHVVCRKDSNVTVRQHLQGYLIREQIREHLEILNTTDLFRQALESEEHELGKYQFAIGQHSRKFHCIFKPDQLNRVLARVLHRVYSLQSSTKLAAFFYQLYITGNRESYGLMIQAELMLYDRYKRGGEISQEFCRYMAKLWQSIQLEEFYSGLDQRIKQRLVDAVIDLLKYL</sequence>
<accession>A0AB39YZM2</accession>
<evidence type="ECO:0000256" key="1">
    <source>
        <dbReference type="SAM" id="SignalP"/>
    </source>
</evidence>